<evidence type="ECO:0000256" key="2">
    <source>
        <dbReference type="ARBA" id="ARBA00022723"/>
    </source>
</evidence>
<dbReference type="InterPro" id="IPR027417">
    <property type="entry name" value="P-loop_NTPase"/>
</dbReference>
<keyword evidence="3 6" id="KW-0547">Nucleotide-binding</keyword>
<dbReference type="PRINTS" id="PR00326">
    <property type="entry name" value="GTP1OBG"/>
</dbReference>
<evidence type="ECO:0000256" key="6">
    <source>
        <dbReference type="HAMAP-Rule" id="MF_00900"/>
    </source>
</evidence>
<dbReference type="InterPro" id="IPR025121">
    <property type="entry name" value="GTPase_HflX_N"/>
</dbReference>
<dbReference type="GO" id="GO:0043022">
    <property type="term" value="F:ribosome binding"/>
    <property type="evidence" value="ECO:0007669"/>
    <property type="project" value="TreeGrafter"/>
</dbReference>
<sequence length="568" mass="62773">MQRLSRLATRRFPPSGGGYTTDQARELAILSRDVGRQIGLLIDRQGRVDMLIVGEPDRILIPELPRARLGETRLRGLRLLHTHLSGEALSQEDLMDMVALRLDSVAALTVDEFGGPERLHVAHVVPVSELSGPDAKPYDVLPSVRWDRSEVDFAALVQALEDEFGRQERAVAADKGRERALLVSVSGAPRIVQERSLDELAELARTAGLACPARMIQRVDKADARHILGKGKLQELEVLCLQTGAQIVIFDQDLSPSQLRNLAEATERRVLDRTQLILDIFARRATSRAGKLQVELAQLKYTLPRLVGKTPAMSRLMGGIGGRGPGETKLEIDRRRVRERITKVRKELESVRRHRSGTRDRRAKAGCPVIALVGYTNAGKSTLLNTLTGSRVLAENKLFATLDPTSRRIRFPREREVILTDTVGFIRRLPPDLQEAFRATLEELESADVLVHVADISHPEAEEQIGAVESILTEMNLAETPRLLALNKWELLSPDQQEVMRRVYPSGIPVTALKRQGLTPLVAAILGLLPTESQTDPAFSAVPAADSDADPDEDVAVWDIEMGSDVVQ</sequence>
<keyword evidence="5 6" id="KW-0342">GTP-binding</keyword>
<dbReference type="HAMAP" id="MF_00900">
    <property type="entry name" value="GTPase_HflX"/>
    <property type="match status" value="1"/>
</dbReference>
<comment type="function">
    <text evidence="6">GTPase that associates with the 50S ribosomal subunit and may have a role during protein synthesis or ribosome biogenesis.</text>
</comment>
<dbReference type="PANTHER" id="PTHR10229">
    <property type="entry name" value="GTP-BINDING PROTEIN HFLX"/>
    <property type="match status" value="1"/>
</dbReference>
<keyword evidence="2" id="KW-0479">Metal-binding</keyword>
<dbReference type="NCBIfam" id="TIGR03156">
    <property type="entry name" value="GTP_HflX"/>
    <property type="match status" value="1"/>
</dbReference>
<dbReference type="Gene3D" id="3.40.50.300">
    <property type="entry name" value="P-loop containing nucleotide triphosphate hydrolases"/>
    <property type="match status" value="1"/>
</dbReference>
<dbReference type="EMBL" id="FZOC01000004">
    <property type="protein sequence ID" value="SNR97064.1"/>
    <property type="molecule type" value="Genomic_DNA"/>
</dbReference>
<evidence type="ECO:0000259" key="7">
    <source>
        <dbReference type="PROSITE" id="PS51705"/>
    </source>
</evidence>
<gene>
    <name evidence="6" type="primary">hflX</name>
    <name evidence="8" type="ORF">SAMN04488503_2110</name>
</gene>
<evidence type="ECO:0000256" key="3">
    <source>
        <dbReference type="ARBA" id="ARBA00022741"/>
    </source>
</evidence>
<evidence type="ECO:0000256" key="1">
    <source>
        <dbReference type="ARBA" id="ARBA00022490"/>
    </source>
</evidence>
<dbReference type="FunFam" id="3.40.50.11060:FF:000001">
    <property type="entry name" value="GTPase HflX"/>
    <property type="match status" value="1"/>
</dbReference>
<proteinExistence type="inferred from homology"/>
<comment type="similarity">
    <text evidence="6">Belongs to the TRAFAC class OBG-HflX-like GTPase superfamily. HflX GTPase family.</text>
</comment>
<dbReference type="Gene3D" id="3.40.50.11060">
    <property type="entry name" value="GTPase HflX, N-terminal domain"/>
    <property type="match status" value="1"/>
</dbReference>
<dbReference type="InterPro" id="IPR030394">
    <property type="entry name" value="G_HFLX_dom"/>
</dbReference>
<keyword evidence="4" id="KW-0460">Magnesium</keyword>
<dbReference type="InterPro" id="IPR016496">
    <property type="entry name" value="GTPase_HflX"/>
</dbReference>
<accession>A0A239APU0</accession>
<organism evidence="8 9">
    <name type="scientific">Humidesulfovibrio mexicanus</name>
    <dbReference type="NCBI Taxonomy" id="147047"/>
    <lineage>
        <taxon>Bacteria</taxon>
        <taxon>Pseudomonadati</taxon>
        <taxon>Thermodesulfobacteriota</taxon>
        <taxon>Desulfovibrionia</taxon>
        <taxon>Desulfovibrionales</taxon>
        <taxon>Desulfovibrionaceae</taxon>
        <taxon>Humidesulfovibrio</taxon>
    </lineage>
</organism>
<protein>
    <recommendedName>
        <fullName evidence="6">GTPase HflX</fullName>
    </recommendedName>
    <alternativeName>
        <fullName evidence="6">GTP-binding protein HflX</fullName>
    </alternativeName>
</protein>
<evidence type="ECO:0000256" key="4">
    <source>
        <dbReference type="ARBA" id="ARBA00022842"/>
    </source>
</evidence>
<keyword evidence="1 6" id="KW-0963">Cytoplasm</keyword>
<dbReference type="GO" id="GO:0046872">
    <property type="term" value="F:metal ion binding"/>
    <property type="evidence" value="ECO:0007669"/>
    <property type="project" value="UniProtKB-KW"/>
</dbReference>
<dbReference type="Gene3D" id="6.10.250.2860">
    <property type="match status" value="1"/>
</dbReference>
<dbReference type="InterPro" id="IPR006073">
    <property type="entry name" value="GTP-bd"/>
</dbReference>
<dbReference type="OrthoDB" id="9812272at2"/>
<dbReference type="Pfam" id="PF16360">
    <property type="entry name" value="GTP-bdg_M"/>
    <property type="match status" value="1"/>
</dbReference>
<dbReference type="InterPro" id="IPR042108">
    <property type="entry name" value="GTPase_HflX_N_sf"/>
</dbReference>
<dbReference type="SUPFAM" id="SSF52540">
    <property type="entry name" value="P-loop containing nucleoside triphosphate hydrolases"/>
    <property type="match status" value="1"/>
</dbReference>
<name>A0A239APU0_9BACT</name>
<dbReference type="Pfam" id="PF01926">
    <property type="entry name" value="MMR_HSR1"/>
    <property type="match status" value="1"/>
</dbReference>
<dbReference type="PANTHER" id="PTHR10229:SF0">
    <property type="entry name" value="GTP-BINDING PROTEIN 6-RELATED"/>
    <property type="match status" value="1"/>
</dbReference>
<dbReference type="InterPro" id="IPR032305">
    <property type="entry name" value="GTP-bd_M"/>
</dbReference>
<comment type="subunit">
    <text evidence="6">Monomer. Associates with the 50S ribosomal subunit.</text>
</comment>
<evidence type="ECO:0000313" key="8">
    <source>
        <dbReference type="EMBL" id="SNR97064.1"/>
    </source>
</evidence>
<dbReference type="GO" id="GO:0005525">
    <property type="term" value="F:GTP binding"/>
    <property type="evidence" value="ECO:0007669"/>
    <property type="project" value="UniProtKB-UniRule"/>
</dbReference>
<dbReference type="Pfam" id="PF13167">
    <property type="entry name" value="GTP-bdg_N"/>
    <property type="match status" value="1"/>
</dbReference>
<keyword evidence="9" id="KW-1185">Reference proteome</keyword>
<evidence type="ECO:0000256" key="5">
    <source>
        <dbReference type="ARBA" id="ARBA00023134"/>
    </source>
</evidence>
<dbReference type="CDD" id="cd01878">
    <property type="entry name" value="HflX"/>
    <property type="match status" value="1"/>
</dbReference>
<evidence type="ECO:0000313" key="9">
    <source>
        <dbReference type="Proteomes" id="UP000198324"/>
    </source>
</evidence>
<reference evidence="8 9" key="1">
    <citation type="submission" date="2017-06" db="EMBL/GenBank/DDBJ databases">
        <authorList>
            <person name="Kim H.J."/>
            <person name="Triplett B.A."/>
        </authorList>
    </citation>
    <scope>NUCLEOTIDE SEQUENCE [LARGE SCALE GENOMIC DNA]</scope>
    <source>
        <strain evidence="8 9">DSM 13116</strain>
    </source>
</reference>
<dbReference type="GO" id="GO:0005737">
    <property type="term" value="C:cytoplasm"/>
    <property type="evidence" value="ECO:0007669"/>
    <property type="project" value="UniProtKB-SubCell"/>
</dbReference>
<dbReference type="GO" id="GO:0003924">
    <property type="term" value="F:GTPase activity"/>
    <property type="evidence" value="ECO:0007669"/>
    <property type="project" value="UniProtKB-UniRule"/>
</dbReference>
<feature type="domain" description="Hflx-type G" evidence="7">
    <location>
        <begin position="368"/>
        <end position="533"/>
    </location>
</feature>
<comment type="subcellular location">
    <subcellularLocation>
        <location evidence="6">Cytoplasm</location>
    </subcellularLocation>
    <text evidence="6">May associate with membranes.</text>
</comment>
<dbReference type="PROSITE" id="PS51705">
    <property type="entry name" value="G_HFLX"/>
    <property type="match status" value="1"/>
</dbReference>
<dbReference type="Proteomes" id="UP000198324">
    <property type="component" value="Unassembled WGS sequence"/>
</dbReference>
<dbReference type="AlphaFoldDB" id="A0A239APU0"/>